<evidence type="ECO:0000256" key="2">
    <source>
        <dbReference type="ARBA" id="ARBA00022490"/>
    </source>
</evidence>
<keyword evidence="2" id="KW-0963">Cytoplasm</keyword>
<evidence type="ECO:0000256" key="6">
    <source>
        <dbReference type="ARBA" id="ARBA00023306"/>
    </source>
</evidence>
<dbReference type="Pfam" id="PF05103">
    <property type="entry name" value="DivIVA"/>
    <property type="match status" value="1"/>
</dbReference>
<dbReference type="PANTHER" id="PTHR35794">
    <property type="entry name" value="CELL DIVISION PROTEIN DIVIVA"/>
    <property type="match status" value="1"/>
</dbReference>
<evidence type="ECO:0000256" key="1">
    <source>
        <dbReference type="ARBA" id="ARBA00004496"/>
    </source>
</evidence>
<comment type="subcellular location">
    <subcellularLocation>
        <location evidence="1">Cytoplasm</location>
    </subcellularLocation>
</comment>
<keyword evidence="9" id="KW-1185">Reference proteome</keyword>
<evidence type="ECO:0000313" key="8">
    <source>
        <dbReference type="EMBL" id="MBS9339098.1"/>
    </source>
</evidence>
<evidence type="ECO:0000256" key="5">
    <source>
        <dbReference type="ARBA" id="ARBA00023054"/>
    </source>
</evidence>
<dbReference type="NCBIfam" id="TIGR03544">
    <property type="entry name" value="DivI1A_domain"/>
    <property type="match status" value="1"/>
</dbReference>
<dbReference type="PANTHER" id="PTHR35794:SF1">
    <property type="entry name" value="CELL CYCLE PROTEIN GPSB"/>
    <property type="match status" value="1"/>
</dbReference>
<keyword evidence="4" id="KW-0133">Cell shape</keyword>
<dbReference type="PIRSF" id="PIRSF029938">
    <property type="entry name" value="UCP029938"/>
    <property type="match status" value="1"/>
</dbReference>
<dbReference type="EMBL" id="JAAMFK010000007">
    <property type="protein sequence ID" value="MBS9339098.1"/>
    <property type="molecule type" value="Genomic_DNA"/>
</dbReference>
<dbReference type="GO" id="GO:0051301">
    <property type="term" value="P:cell division"/>
    <property type="evidence" value="ECO:0007669"/>
    <property type="project" value="UniProtKB-KW"/>
</dbReference>
<feature type="region of interest" description="Disordered" evidence="7">
    <location>
        <begin position="67"/>
        <end position="95"/>
    </location>
</feature>
<reference evidence="8 9" key="1">
    <citation type="submission" date="2020-02" db="EMBL/GenBank/DDBJ databases">
        <title>Fructobacillus sp. isolated from paper mulberry of Taiwan.</title>
        <authorList>
            <person name="Lin S.-T."/>
        </authorList>
    </citation>
    <scope>NUCLEOTIDE SEQUENCE [LARGE SCALE GENOMIC DNA]</scope>
    <source>
        <strain evidence="8 9">M2-14</strain>
    </source>
</reference>
<dbReference type="InterPro" id="IPR011229">
    <property type="entry name" value="Cell_cycle_GpsB"/>
</dbReference>
<dbReference type="InterPro" id="IPR007793">
    <property type="entry name" value="DivIVA_fam"/>
</dbReference>
<evidence type="ECO:0000313" key="9">
    <source>
        <dbReference type="Proteomes" id="UP001519504"/>
    </source>
</evidence>
<evidence type="ECO:0000256" key="3">
    <source>
        <dbReference type="ARBA" id="ARBA00022618"/>
    </source>
</evidence>
<name>A0ABS5R0Y5_9LACO</name>
<sequence>MAQVQYTQKDIYDKIFKQKRVGVGYDPEDVDDFLDGIIADYGVFTKRIKELEDQVGQLQNALQDAQEELANGQASAPAPKPAPVEAAPKQEAQPTNLDLIKRVANLERAVFGADHEA</sequence>
<protein>
    <submittedName>
        <fullName evidence="8">Cell division regulator GpsB</fullName>
    </submittedName>
</protein>
<evidence type="ECO:0000256" key="4">
    <source>
        <dbReference type="ARBA" id="ARBA00022960"/>
    </source>
</evidence>
<accession>A0ABS5R0Y5</accession>
<gene>
    <name evidence="8" type="primary">gpsB</name>
    <name evidence="8" type="ORF">G6R29_05625</name>
</gene>
<dbReference type="Gene3D" id="6.10.250.660">
    <property type="match status" value="1"/>
</dbReference>
<dbReference type="NCBIfam" id="NF010725">
    <property type="entry name" value="PRK14127.1"/>
    <property type="match status" value="1"/>
</dbReference>
<feature type="compositionally biased region" description="Low complexity" evidence="7">
    <location>
        <begin position="83"/>
        <end position="94"/>
    </location>
</feature>
<dbReference type="InterPro" id="IPR019933">
    <property type="entry name" value="DivIVA_domain"/>
</dbReference>
<keyword evidence="5" id="KW-0175">Coiled coil</keyword>
<dbReference type="RefSeq" id="WP_213809380.1">
    <property type="nucleotide sequence ID" value="NZ_JAAMFK010000007.1"/>
</dbReference>
<keyword evidence="3 8" id="KW-0132">Cell division</keyword>
<evidence type="ECO:0000256" key="7">
    <source>
        <dbReference type="SAM" id="MobiDB-lite"/>
    </source>
</evidence>
<organism evidence="8 9">
    <name type="scientific">Fructobacillus broussonetiae</name>
    <dbReference type="NCBI Taxonomy" id="2713173"/>
    <lineage>
        <taxon>Bacteria</taxon>
        <taxon>Bacillati</taxon>
        <taxon>Bacillota</taxon>
        <taxon>Bacilli</taxon>
        <taxon>Lactobacillales</taxon>
        <taxon>Lactobacillaceae</taxon>
        <taxon>Fructobacillus</taxon>
    </lineage>
</organism>
<keyword evidence="6" id="KW-0131">Cell cycle</keyword>
<comment type="caution">
    <text evidence="8">The sequence shown here is derived from an EMBL/GenBank/DDBJ whole genome shotgun (WGS) entry which is preliminary data.</text>
</comment>
<proteinExistence type="predicted"/>
<dbReference type="Proteomes" id="UP001519504">
    <property type="component" value="Unassembled WGS sequence"/>
</dbReference>